<dbReference type="InterPro" id="IPR029787">
    <property type="entry name" value="Nucleotide_cyclase"/>
</dbReference>
<accession>A0A1G5WTL1</accession>
<reference evidence="3 4" key="1">
    <citation type="submission" date="2016-10" db="EMBL/GenBank/DDBJ databases">
        <authorList>
            <person name="de Groot N.N."/>
        </authorList>
    </citation>
    <scope>NUCLEOTIDE SEQUENCE [LARGE SCALE GENOMIC DNA]</scope>
    <source>
        <strain evidence="3 4">DSM 15230</strain>
    </source>
</reference>
<feature type="transmembrane region" description="Helical" evidence="1">
    <location>
        <begin position="258"/>
        <end position="278"/>
    </location>
</feature>
<dbReference type="Pfam" id="PF00990">
    <property type="entry name" value="GGDEF"/>
    <property type="match status" value="1"/>
</dbReference>
<organism evidence="3 4">
    <name type="scientific">Allisonella histaminiformans</name>
    <dbReference type="NCBI Taxonomy" id="209880"/>
    <lineage>
        <taxon>Bacteria</taxon>
        <taxon>Bacillati</taxon>
        <taxon>Bacillota</taxon>
        <taxon>Negativicutes</taxon>
        <taxon>Veillonellales</taxon>
        <taxon>Veillonellaceae</taxon>
        <taxon>Allisonella</taxon>
    </lineage>
</organism>
<keyword evidence="1" id="KW-0812">Transmembrane</keyword>
<evidence type="ECO:0000256" key="1">
    <source>
        <dbReference type="SAM" id="Phobius"/>
    </source>
</evidence>
<evidence type="ECO:0000259" key="2">
    <source>
        <dbReference type="PROSITE" id="PS50887"/>
    </source>
</evidence>
<dbReference type="Gene3D" id="3.30.70.270">
    <property type="match status" value="1"/>
</dbReference>
<dbReference type="InterPro" id="IPR050469">
    <property type="entry name" value="Diguanylate_Cyclase"/>
</dbReference>
<dbReference type="EMBL" id="FMXA01000036">
    <property type="protein sequence ID" value="SDA61489.1"/>
    <property type="molecule type" value="Genomic_DNA"/>
</dbReference>
<gene>
    <name evidence="3" type="ORF">SAMN02910343_01609</name>
</gene>
<dbReference type="PROSITE" id="PS50887">
    <property type="entry name" value="GGDEF"/>
    <property type="match status" value="1"/>
</dbReference>
<sequence length="571" mass="65877">MKKESRRILYITMDVFVVLLCVVMTMVRSSYLENQQQSRESARKILNMYSYNLQQQLRKSEKIAEIMKGVVISHEGIPDNFDAVVRPLYFQQRWINNVDLAPNGRVAVVYPELEKRYTVIDLFHDSMTGATAQYSRDKGVMVAKGPYILDDTYRQGIVLRDPIYLHDEKGHRTFWGFSDVNINLSRIVSPIMKSMDANGFNYMLYKQMSPLSEDIRLISHSKVFPRKPIQVNFEWASCTWELYLEPKGGWRVTPFTEILSITGILISLLITALVNILLRLRLRNRYVRQLARLDKLTGLYNRRGFVESARHYQSEHPGRPMALALLDVDNFKFFNDRYGHEIGDKVLQHMAASMRRVLGEESILGRSGGDEFIALMPVADGKEAEERLKAFIQLPLKLLVGDRSFGYTTSLGYVMYPDQAVERDDMYRFADMALYATKLRGGNDFSRYDPHMNTQERPQLGFTLKEVTGNMPMPLLIMREEGKSLELLFASDQALKFFGCRDMEDLITFAHGDMASLVSPENEKKIQSIASLQMDMDVKTRNGTKTVWAIIRRTSSIYYGHTRYVALVKER</sequence>
<dbReference type="NCBIfam" id="TIGR00254">
    <property type="entry name" value="GGDEF"/>
    <property type="match status" value="1"/>
</dbReference>
<evidence type="ECO:0000313" key="3">
    <source>
        <dbReference type="EMBL" id="SDA61489.1"/>
    </source>
</evidence>
<dbReference type="InterPro" id="IPR000160">
    <property type="entry name" value="GGDEF_dom"/>
</dbReference>
<dbReference type="Proteomes" id="UP000199689">
    <property type="component" value="Unassembled WGS sequence"/>
</dbReference>
<dbReference type="Gene3D" id="3.30.450.350">
    <property type="entry name" value="CHASE domain"/>
    <property type="match status" value="1"/>
</dbReference>
<feature type="domain" description="GGDEF" evidence="2">
    <location>
        <begin position="319"/>
        <end position="450"/>
    </location>
</feature>
<feature type="transmembrane region" description="Helical" evidence="1">
    <location>
        <begin position="7"/>
        <end position="27"/>
    </location>
</feature>
<name>A0A1G5WTL1_9FIRM</name>
<keyword evidence="4" id="KW-1185">Reference proteome</keyword>
<keyword evidence="1" id="KW-0472">Membrane</keyword>
<dbReference type="SMART" id="SM00267">
    <property type="entry name" value="GGDEF"/>
    <property type="match status" value="1"/>
</dbReference>
<evidence type="ECO:0000313" key="4">
    <source>
        <dbReference type="Proteomes" id="UP000199689"/>
    </source>
</evidence>
<dbReference type="SUPFAM" id="SSF55073">
    <property type="entry name" value="Nucleotide cyclase"/>
    <property type="match status" value="1"/>
</dbReference>
<protein>
    <submittedName>
        <fullName evidence="3">Diguanylate cyclase (GGDEF) domain-containing protein</fullName>
    </submittedName>
</protein>
<proteinExistence type="predicted"/>
<dbReference type="InterPro" id="IPR043128">
    <property type="entry name" value="Rev_trsase/Diguanyl_cyclase"/>
</dbReference>
<dbReference type="PANTHER" id="PTHR45138">
    <property type="entry name" value="REGULATORY COMPONENTS OF SENSORY TRANSDUCTION SYSTEM"/>
    <property type="match status" value="1"/>
</dbReference>
<dbReference type="STRING" id="209880.SAMN02910343_01609"/>
<dbReference type="InterPro" id="IPR042240">
    <property type="entry name" value="CHASE_sf"/>
</dbReference>
<keyword evidence="1" id="KW-1133">Transmembrane helix</keyword>
<dbReference type="CDD" id="cd01949">
    <property type="entry name" value="GGDEF"/>
    <property type="match status" value="1"/>
</dbReference>
<dbReference type="GO" id="GO:0052621">
    <property type="term" value="F:diguanylate cyclase activity"/>
    <property type="evidence" value="ECO:0007669"/>
    <property type="project" value="TreeGrafter"/>
</dbReference>
<dbReference type="AlphaFoldDB" id="A0A1G5WTL1"/>
<dbReference type="PANTHER" id="PTHR45138:SF9">
    <property type="entry name" value="DIGUANYLATE CYCLASE DGCM-RELATED"/>
    <property type="match status" value="1"/>
</dbReference>